<evidence type="ECO:0000256" key="2">
    <source>
        <dbReference type="ARBA" id="ARBA00022741"/>
    </source>
</evidence>
<reference evidence="6" key="1">
    <citation type="submission" date="2020-10" db="EMBL/GenBank/DDBJ databases">
        <authorList>
            <person name="Kusch S."/>
        </authorList>
    </citation>
    <scope>NUCLEOTIDE SEQUENCE</scope>
    <source>
        <strain evidence="6">SwB9</strain>
    </source>
</reference>
<evidence type="ECO:0000259" key="5">
    <source>
        <dbReference type="PROSITE" id="PS50011"/>
    </source>
</evidence>
<dbReference type="PANTHER" id="PTHR45832">
    <property type="entry name" value="SERINE/THREONINE-PROTEIN KINASE SAMKA-RELATED-RELATED"/>
    <property type="match status" value="1"/>
</dbReference>
<keyword evidence="3" id="KW-0067">ATP-binding</keyword>
<feature type="region of interest" description="Disordered" evidence="4">
    <location>
        <begin position="278"/>
        <end position="315"/>
    </location>
</feature>
<dbReference type="PANTHER" id="PTHR45832:SF22">
    <property type="entry name" value="SERINE_THREONINE-PROTEIN KINASE SAMKA-RELATED"/>
    <property type="match status" value="1"/>
</dbReference>
<dbReference type="Gene3D" id="1.10.510.10">
    <property type="entry name" value="Transferase(Phosphotransferase) domain 1"/>
    <property type="match status" value="1"/>
</dbReference>
<accession>A0A8H2VY02</accession>
<dbReference type="InterPro" id="IPR051931">
    <property type="entry name" value="PAK3-like"/>
</dbReference>
<protein>
    <submittedName>
        <fullName evidence="6">17d38dde-28c6-4ff2-b05c-47d8b9649fc2</fullName>
    </submittedName>
</protein>
<dbReference type="GO" id="GO:0004672">
    <property type="term" value="F:protein kinase activity"/>
    <property type="evidence" value="ECO:0007669"/>
    <property type="project" value="InterPro"/>
</dbReference>
<sequence>MSMNETIYLNWASVRNGLLAAYGLRRPNDKIIAVPYNGDPDRMRHLILHEFLGAGSLGWVRACVDRRTGNLYALKQLALKLMRDREQCARDVDKMLEFKMDTPSSFGRIGLHAMITTFIASMLRGPLQGLQALHNRGFIHRDITMKNILTRSMSPPDAIIVNFGKTIKATRASETRIGPTYSLPPEVNGKDYDNKIDIYSFGIACFRTIIPIADFKRLEQPSDFDKYFSALQKYAERSRTHSIFADLLQSLLSPEPTERPSASQALLHPFFDLCNGPPESELRHQNTSDKGNIQCSGKPGKIAKLSSNESTLTST</sequence>
<proteinExistence type="inferred from homology"/>
<dbReference type="Proteomes" id="UP000624404">
    <property type="component" value="Unassembled WGS sequence"/>
</dbReference>
<evidence type="ECO:0000256" key="3">
    <source>
        <dbReference type="ARBA" id="ARBA00022840"/>
    </source>
</evidence>
<dbReference type="OrthoDB" id="3516685at2759"/>
<comment type="caution">
    <text evidence="6">The sequence shown here is derived from an EMBL/GenBank/DDBJ whole genome shotgun (WGS) entry which is preliminary data.</text>
</comment>
<organism evidence="6 7">
    <name type="scientific">Sclerotinia trifoliorum</name>
    <dbReference type="NCBI Taxonomy" id="28548"/>
    <lineage>
        <taxon>Eukaryota</taxon>
        <taxon>Fungi</taxon>
        <taxon>Dikarya</taxon>
        <taxon>Ascomycota</taxon>
        <taxon>Pezizomycotina</taxon>
        <taxon>Leotiomycetes</taxon>
        <taxon>Helotiales</taxon>
        <taxon>Sclerotiniaceae</taxon>
        <taxon>Sclerotinia</taxon>
    </lineage>
</organism>
<dbReference type="SMART" id="SM00220">
    <property type="entry name" value="S_TKc"/>
    <property type="match status" value="1"/>
</dbReference>
<dbReference type="GO" id="GO:0005524">
    <property type="term" value="F:ATP binding"/>
    <property type="evidence" value="ECO:0007669"/>
    <property type="project" value="UniProtKB-KW"/>
</dbReference>
<evidence type="ECO:0000313" key="7">
    <source>
        <dbReference type="Proteomes" id="UP000624404"/>
    </source>
</evidence>
<dbReference type="InterPro" id="IPR011009">
    <property type="entry name" value="Kinase-like_dom_sf"/>
</dbReference>
<dbReference type="InterPro" id="IPR000719">
    <property type="entry name" value="Prot_kinase_dom"/>
</dbReference>
<gene>
    <name evidence="6" type="ORF">SCLTRI_LOCUS5921</name>
</gene>
<keyword evidence="7" id="KW-1185">Reference proteome</keyword>
<comment type="similarity">
    <text evidence="1">Belongs to the protein kinase superfamily. STE Ser/Thr protein kinase family. STE20 subfamily.</text>
</comment>
<name>A0A8H2VY02_9HELO</name>
<dbReference type="EMBL" id="CAJHIA010000017">
    <property type="protein sequence ID" value="CAD6446211.1"/>
    <property type="molecule type" value="Genomic_DNA"/>
</dbReference>
<evidence type="ECO:0000256" key="1">
    <source>
        <dbReference type="ARBA" id="ARBA00008874"/>
    </source>
</evidence>
<dbReference type="SUPFAM" id="SSF56112">
    <property type="entry name" value="Protein kinase-like (PK-like)"/>
    <property type="match status" value="1"/>
</dbReference>
<feature type="compositionally biased region" description="Polar residues" evidence="4">
    <location>
        <begin position="305"/>
        <end position="315"/>
    </location>
</feature>
<evidence type="ECO:0000256" key="4">
    <source>
        <dbReference type="SAM" id="MobiDB-lite"/>
    </source>
</evidence>
<feature type="domain" description="Protein kinase" evidence="5">
    <location>
        <begin position="1"/>
        <end position="271"/>
    </location>
</feature>
<evidence type="ECO:0000313" key="6">
    <source>
        <dbReference type="EMBL" id="CAD6446211.1"/>
    </source>
</evidence>
<dbReference type="Pfam" id="PF00069">
    <property type="entry name" value="Pkinase"/>
    <property type="match status" value="1"/>
</dbReference>
<dbReference type="PROSITE" id="PS50011">
    <property type="entry name" value="PROTEIN_KINASE_DOM"/>
    <property type="match status" value="1"/>
</dbReference>
<keyword evidence="2" id="KW-0547">Nucleotide-binding</keyword>
<dbReference type="AlphaFoldDB" id="A0A8H2VY02"/>
<dbReference type="Gene3D" id="3.30.200.20">
    <property type="entry name" value="Phosphorylase Kinase, domain 1"/>
    <property type="match status" value="1"/>
</dbReference>